<protein>
    <submittedName>
        <fullName evidence="2">ABC transporter permease</fullName>
    </submittedName>
</protein>
<evidence type="ECO:0000313" key="2">
    <source>
        <dbReference type="EMBL" id="MBL4930354.1"/>
    </source>
</evidence>
<proteinExistence type="predicted"/>
<feature type="transmembrane region" description="Helical" evidence="1">
    <location>
        <begin position="144"/>
        <end position="165"/>
    </location>
</feature>
<name>A0A937FAG6_9CLOT</name>
<dbReference type="EMBL" id="JAESWA010000004">
    <property type="protein sequence ID" value="MBL4930354.1"/>
    <property type="molecule type" value="Genomic_DNA"/>
</dbReference>
<feature type="transmembrane region" description="Helical" evidence="1">
    <location>
        <begin position="12"/>
        <end position="35"/>
    </location>
</feature>
<comment type="caution">
    <text evidence="2">The sequence shown here is derived from an EMBL/GenBank/DDBJ whole genome shotgun (WGS) entry which is preliminary data.</text>
</comment>
<keyword evidence="1" id="KW-0812">Transmembrane</keyword>
<reference evidence="2" key="1">
    <citation type="submission" date="2021-01" db="EMBL/GenBank/DDBJ databases">
        <title>Genome public.</title>
        <authorList>
            <person name="Liu C."/>
            <person name="Sun Q."/>
        </authorList>
    </citation>
    <scope>NUCLEOTIDE SEQUENCE</scope>
    <source>
        <strain evidence="2">YIM B02565</strain>
    </source>
</reference>
<gene>
    <name evidence="2" type="ORF">JK634_00820</name>
</gene>
<dbReference type="RefSeq" id="WP_202765737.1">
    <property type="nucleotide sequence ID" value="NZ_JAESWA010000004.1"/>
</dbReference>
<evidence type="ECO:0000256" key="1">
    <source>
        <dbReference type="SAM" id="Phobius"/>
    </source>
</evidence>
<keyword evidence="1" id="KW-0472">Membrane</keyword>
<accession>A0A937FAG6</accession>
<evidence type="ECO:0000313" key="3">
    <source>
        <dbReference type="Proteomes" id="UP000623681"/>
    </source>
</evidence>
<dbReference type="AlphaFoldDB" id="A0A937FAG6"/>
<dbReference type="Proteomes" id="UP000623681">
    <property type="component" value="Unassembled WGS sequence"/>
</dbReference>
<feature type="transmembrane region" description="Helical" evidence="1">
    <location>
        <begin position="95"/>
        <end position="124"/>
    </location>
</feature>
<feature type="transmembrane region" description="Helical" evidence="1">
    <location>
        <begin position="55"/>
        <end position="74"/>
    </location>
</feature>
<sequence>MLKLMKLELKKFRIGVKGAVIANLIMLAAIVMTVFVSQDSKEFSSYSLVFELTGLTVRAVFIIFSSSIIAKLIVGEYNNKTINLMFMYPINRMKIMLSKILLIVIFAFVAMLTSNIFLNVSIYIINSFTHILNDTLTSDMISKTLINCVLYSFIFAFVSLIPVFVGMRRRTTGSTIITSVIVTSILSNGSNSPLSSIILIPIIFAMLGVIGTYMAIRNIENVDVI</sequence>
<organism evidence="2 3">
    <name type="scientific">Clostridium paridis</name>
    <dbReference type="NCBI Taxonomy" id="2803863"/>
    <lineage>
        <taxon>Bacteria</taxon>
        <taxon>Bacillati</taxon>
        <taxon>Bacillota</taxon>
        <taxon>Clostridia</taxon>
        <taxon>Eubacteriales</taxon>
        <taxon>Clostridiaceae</taxon>
        <taxon>Clostridium</taxon>
    </lineage>
</organism>
<keyword evidence="3" id="KW-1185">Reference proteome</keyword>
<feature type="transmembrane region" description="Helical" evidence="1">
    <location>
        <begin position="196"/>
        <end position="216"/>
    </location>
</feature>
<dbReference type="Pfam" id="PF12730">
    <property type="entry name" value="ABC2_membrane_4"/>
    <property type="match status" value="1"/>
</dbReference>
<keyword evidence="1" id="KW-1133">Transmembrane helix</keyword>